<evidence type="ECO:0000313" key="3">
    <source>
        <dbReference type="Proteomes" id="UP000245252"/>
    </source>
</evidence>
<feature type="domain" description="AAA+ ATPase" evidence="1">
    <location>
        <begin position="64"/>
        <end position="246"/>
    </location>
</feature>
<keyword evidence="3" id="KW-1185">Reference proteome</keyword>
<dbReference type="EMBL" id="QFBC01000004">
    <property type="protein sequence ID" value="PWE56237.1"/>
    <property type="molecule type" value="Genomic_DNA"/>
</dbReference>
<gene>
    <name evidence="2" type="ORF">DEM27_12490</name>
</gene>
<evidence type="ECO:0000259" key="1">
    <source>
        <dbReference type="SMART" id="SM00382"/>
    </source>
</evidence>
<dbReference type="SUPFAM" id="SSF52540">
    <property type="entry name" value="P-loop containing nucleoside triphosphate hydrolases"/>
    <property type="match status" value="1"/>
</dbReference>
<dbReference type="PANTHER" id="PTHR34301">
    <property type="entry name" value="DNA-BINDING PROTEIN-RELATED"/>
    <property type="match status" value="1"/>
</dbReference>
<dbReference type="AlphaFoldDB" id="A0A2U2DSG3"/>
<dbReference type="OrthoDB" id="7209686at2"/>
<comment type="caution">
    <text evidence="2">The sequence shown here is derived from an EMBL/GenBank/DDBJ whole genome shotgun (WGS) entry which is preliminary data.</text>
</comment>
<dbReference type="SMART" id="SM00382">
    <property type="entry name" value="AAA"/>
    <property type="match status" value="1"/>
</dbReference>
<dbReference type="Proteomes" id="UP000245252">
    <property type="component" value="Unassembled WGS sequence"/>
</dbReference>
<proteinExistence type="predicted"/>
<accession>A0A2U2DSG3</accession>
<dbReference type="GO" id="GO:0005524">
    <property type="term" value="F:ATP binding"/>
    <property type="evidence" value="ECO:0007669"/>
    <property type="project" value="InterPro"/>
</dbReference>
<dbReference type="InterPro" id="IPR027417">
    <property type="entry name" value="P-loop_NTPase"/>
</dbReference>
<name>A0A2U2DSG3_9HYPH</name>
<protein>
    <recommendedName>
        <fullName evidence="1">AAA+ ATPase domain-containing protein</fullName>
    </recommendedName>
</protein>
<dbReference type="Pfam" id="PF20703">
    <property type="entry name" value="nSTAND1"/>
    <property type="match status" value="1"/>
</dbReference>
<sequence length="436" mass="48994">MVPLNVDLIRQRSWCLMSFPNVSEEMFRQIMSENFTPSATIKTPERLFGRDAALKTIDRTFSSQGRQIFIFGDRGVGKTSVAQTAAFLQNSSKYSPIYVVCNQGSTFGSVVKAIGDSLTDIRKRIEQGGTSSAYGANLLGVGGSLKKGEAPRATINEPSTINEALDIIRYVQSVRADKQVVIIDEMERITDVREKEKFAELIKNIPEVGDGIRFIFCGIASTLNELIGAHPSAGRVLETINLPKLHHNYLWDIINHTAEKIGIAIDRELLVRVGQISDGFPHYVHLIGESMFWSAFDDASPAESLQSKHYKDGIEGAISRAEATLKLQYERATMKTKNTEDYEEALWSLADTTSERRQLTEIYEASYKRIMSARRGRQILTREKFNQRMLALRKDGHGSVIIGYGSGWFGFRENIIRGYVRLRAERQNVALGRDVR</sequence>
<dbReference type="PANTHER" id="PTHR34301:SF8">
    <property type="entry name" value="ATPASE DOMAIN-CONTAINING PROTEIN"/>
    <property type="match status" value="1"/>
</dbReference>
<dbReference type="Gene3D" id="3.40.50.300">
    <property type="entry name" value="P-loop containing nucleotide triphosphate hydrolases"/>
    <property type="match status" value="1"/>
</dbReference>
<dbReference type="InterPro" id="IPR049052">
    <property type="entry name" value="nSTAND1"/>
</dbReference>
<organism evidence="2 3">
    <name type="scientific">Metarhizobium album</name>
    <dbReference type="NCBI Taxonomy" id="2182425"/>
    <lineage>
        <taxon>Bacteria</taxon>
        <taxon>Pseudomonadati</taxon>
        <taxon>Pseudomonadota</taxon>
        <taxon>Alphaproteobacteria</taxon>
        <taxon>Hyphomicrobiales</taxon>
        <taxon>Rhizobiaceae</taxon>
        <taxon>Metarhizobium</taxon>
    </lineage>
</organism>
<evidence type="ECO:0000313" key="2">
    <source>
        <dbReference type="EMBL" id="PWE56237.1"/>
    </source>
</evidence>
<dbReference type="InterPro" id="IPR003593">
    <property type="entry name" value="AAA+_ATPase"/>
</dbReference>
<reference evidence="2 3" key="1">
    <citation type="submission" date="2018-05" db="EMBL/GenBank/DDBJ databases">
        <title>The draft genome of strain NS-104.</title>
        <authorList>
            <person name="Hang P."/>
            <person name="Jiang J."/>
        </authorList>
    </citation>
    <scope>NUCLEOTIDE SEQUENCE [LARGE SCALE GENOMIC DNA]</scope>
    <source>
        <strain evidence="2 3">NS-104</strain>
    </source>
</reference>